<feature type="domain" description="Ribosome maturation protein SDO1/SBDS N-terminal" evidence="2">
    <location>
        <begin position="8"/>
        <end position="108"/>
    </location>
</feature>
<proteinExistence type="predicted"/>
<feature type="compositionally biased region" description="Basic and acidic residues" evidence="1">
    <location>
        <begin position="96"/>
        <end position="115"/>
    </location>
</feature>
<organism evidence="3 4">
    <name type="scientific">Fusarium albosuccineum</name>
    <dbReference type="NCBI Taxonomy" id="1237068"/>
    <lineage>
        <taxon>Eukaryota</taxon>
        <taxon>Fungi</taxon>
        <taxon>Dikarya</taxon>
        <taxon>Ascomycota</taxon>
        <taxon>Pezizomycotina</taxon>
        <taxon>Sordariomycetes</taxon>
        <taxon>Hypocreomycetidae</taxon>
        <taxon>Hypocreales</taxon>
        <taxon>Nectriaceae</taxon>
        <taxon>Fusarium</taxon>
        <taxon>Fusarium decemcellulare species complex</taxon>
    </lineage>
</organism>
<name>A0A8H4LHT8_9HYPO</name>
<dbReference type="OrthoDB" id="2567806at2759"/>
<sequence>MARGEATQTKVHYKGSSEDFLVFVDDVESYKKWQSDKSVPLAHFVSSFKIFLTHGSGANIDDRQGAQGTYDTASKASLENEFGTSVDDDIIKQILEKGDAQTTEMPERQGPKNDSKGPMAAH</sequence>
<feature type="region of interest" description="Disordered" evidence="1">
    <location>
        <begin position="96"/>
        <end position="122"/>
    </location>
</feature>
<accession>A0A8H4LHT8</accession>
<dbReference type="SUPFAM" id="SSF89895">
    <property type="entry name" value="FYSH domain"/>
    <property type="match status" value="1"/>
</dbReference>
<dbReference type="Proteomes" id="UP000554235">
    <property type="component" value="Unassembled WGS sequence"/>
</dbReference>
<evidence type="ECO:0000256" key="1">
    <source>
        <dbReference type="SAM" id="MobiDB-lite"/>
    </source>
</evidence>
<dbReference type="InterPro" id="IPR019783">
    <property type="entry name" value="SDO1/SBDS_N"/>
</dbReference>
<dbReference type="Pfam" id="PF01172">
    <property type="entry name" value="SBDS_N"/>
    <property type="match status" value="1"/>
</dbReference>
<evidence type="ECO:0000259" key="2">
    <source>
        <dbReference type="Pfam" id="PF01172"/>
    </source>
</evidence>
<comment type="caution">
    <text evidence="3">The sequence shown here is derived from an EMBL/GenBank/DDBJ whole genome shotgun (WGS) entry which is preliminary data.</text>
</comment>
<evidence type="ECO:0000313" key="4">
    <source>
        <dbReference type="Proteomes" id="UP000554235"/>
    </source>
</evidence>
<evidence type="ECO:0000313" key="3">
    <source>
        <dbReference type="EMBL" id="KAF4469346.1"/>
    </source>
</evidence>
<dbReference type="Gene3D" id="3.30.1250.10">
    <property type="entry name" value="Ribosome maturation protein SBDS, N-terminal domain"/>
    <property type="match status" value="1"/>
</dbReference>
<reference evidence="3 4" key="1">
    <citation type="submission" date="2020-01" db="EMBL/GenBank/DDBJ databases">
        <title>Identification and distribution of gene clusters putatively required for synthesis of sphingolipid metabolism inhibitors in phylogenetically diverse species of the filamentous fungus Fusarium.</title>
        <authorList>
            <person name="Kim H.-S."/>
            <person name="Busman M."/>
            <person name="Brown D.W."/>
            <person name="Divon H."/>
            <person name="Uhlig S."/>
            <person name="Proctor R.H."/>
        </authorList>
    </citation>
    <scope>NUCLEOTIDE SEQUENCE [LARGE SCALE GENOMIC DNA]</scope>
    <source>
        <strain evidence="3 4">NRRL 20459</strain>
    </source>
</reference>
<dbReference type="AlphaFoldDB" id="A0A8H4LHT8"/>
<dbReference type="InterPro" id="IPR036786">
    <property type="entry name" value="Ribosome_mat_SBDS_N_sf"/>
</dbReference>
<gene>
    <name evidence="3" type="ORF">FALBO_3747</name>
</gene>
<dbReference type="EMBL" id="JAADYS010000488">
    <property type="protein sequence ID" value="KAF4469346.1"/>
    <property type="molecule type" value="Genomic_DNA"/>
</dbReference>
<protein>
    <submittedName>
        <fullName evidence="3">Shwachman-Bodian-Diamond syndrome</fullName>
    </submittedName>
</protein>
<keyword evidence="4" id="KW-1185">Reference proteome</keyword>